<dbReference type="HAMAP" id="MF_02071">
    <property type="entry name" value="RlpA"/>
    <property type="match status" value="1"/>
</dbReference>
<reference evidence="7" key="1">
    <citation type="submission" date="2020-12" db="EMBL/GenBank/DDBJ databases">
        <title>Ramlibacter sp. nov., isolated from a freshwater alga, Cryptomonas.</title>
        <authorList>
            <person name="Kim H.M."/>
            <person name="Jeon C.O."/>
        </authorList>
    </citation>
    <scope>NUCLEOTIDE SEQUENCE</scope>
    <source>
        <strain evidence="7">CrO1</strain>
    </source>
</reference>
<dbReference type="InterPro" id="IPR034718">
    <property type="entry name" value="RlpA"/>
</dbReference>
<dbReference type="AlphaFoldDB" id="A0A934PXD0"/>
<dbReference type="EC" id="4.2.2.-" evidence="3"/>
<dbReference type="NCBIfam" id="TIGR00413">
    <property type="entry name" value="rlpA"/>
    <property type="match status" value="1"/>
</dbReference>
<dbReference type="GO" id="GO:0000270">
    <property type="term" value="P:peptidoglycan metabolic process"/>
    <property type="evidence" value="ECO:0007669"/>
    <property type="project" value="UniProtKB-UniRule"/>
</dbReference>
<dbReference type="InterPro" id="IPR012997">
    <property type="entry name" value="RplA"/>
</dbReference>
<keyword evidence="8" id="KW-1185">Reference proteome</keyword>
<feature type="signal peptide" evidence="3">
    <location>
        <begin position="1"/>
        <end position="23"/>
    </location>
</feature>
<keyword evidence="3" id="KW-0732">Signal</keyword>
<name>A0A934PXD0_9BURK</name>
<dbReference type="Gene3D" id="2.40.40.10">
    <property type="entry name" value="RlpA-like domain"/>
    <property type="match status" value="1"/>
</dbReference>
<evidence type="ECO:0000256" key="5">
    <source>
        <dbReference type="SAM" id="MobiDB-lite"/>
    </source>
</evidence>
<keyword evidence="1 3" id="KW-0456">Lyase</keyword>
<dbReference type="GO" id="GO:0071555">
    <property type="term" value="P:cell wall organization"/>
    <property type="evidence" value="ECO:0007669"/>
    <property type="project" value="UniProtKB-KW"/>
</dbReference>
<dbReference type="InterPro" id="IPR036908">
    <property type="entry name" value="RlpA-like_sf"/>
</dbReference>
<dbReference type="Proteomes" id="UP000617041">
    <property type="component" value="Unassembled WGS sequence"/>
</dbReference>
<gene>
    <name evidence="3" type="primary">rlpA</name>
    <name evidence="7" type="ORF">I8E28_06540</name>
</gene>
<comment type="function">
    <text evidence="3">Lytic transglycosylase with a strong preference for naked glycan strands that lack stem peptides.</text>
</comment>
<keyword evidence="2 3" id="KW-0961">Cell wall biogenesis/degradation</keyword>
<evidence type="ECO:0000259" key="6">
    <source>
        <dbReference type="Pfam" id="PF03330"/>
    </source>
</evidence>
<proteinExistence type="inferred from homology"/>
<feature type="domain" description="RlpA-like protein double-psi beta-barrel" evidence="6">
    <location>
        <begin position="51"/>
        <end position="139"/>
    </location>
</feature>
<feature type="chain" id="PRO_5038190186" description="Endolytic peptidoglycan transglycosylase RlpA" evidence="3">
    <location>
        <begin position="24"/>
        <end position="162"/>
    </location>
</feature>
<dbReference type="GO" id="GO:0008932">
    <property type="term" value="F:lytic endotransglycosylase activity"/>
    <property type="evidence" value="ECO:0007669"/>
    <property type="project" value="UniProtKB-UniRule"/>
</dbReference>
<evidence type="ECO:0000313" key="8">
    <source>
        <dbReference type="Proteomes" id="UP000617041"/>
    </source>
</evidence>
<feature type="region of interest" description="Disordered" evidence="5">
    <location>
        <begin position="24"/>
        <end position="51"/>
    </location>
</feature>
<comment type="similarity">
    <text evidence="3 4">Belongs to the RlpA family.</text>
</comment>
<sequence precursor="true">MRRSPTPLLAALLAAFLAWPATAAPERQDARDPPAASAKKKAAPKVPKRQVGKASFYAKMFNGRKMANGKPMNPNDDNAASRTLPLGTKALVTNLENGKSTVVTIEDRGPYVGGRIVDLSPASAKDIGLEPKQGLATVEVVPLEVPQPDAGSVKVGDASTPP</sequence>
<evidence type="ECO:0000256" key="3">
    <source>
        <dbReference type="HAMAP-Rule" id="MF_02071"/>
    </source>
</evidence>
<protein>
    <recommendedName>
        <fullName evidence="3">Endolytic peptidoglycan transglycosylase RlpA</fullName>
        <ecNumber evidence="3">4.2.2.-</ecNumber>
    </recommendedName>
</protein>
<organism evidence="7 8">
    <name type="scientific">Ramlibacter algicola</name>
    <dbReference type="NCBI Taxonomy" id="2795217"/>
    <lineage>
        <taxon>Bacteria</taxon>
        <taxon>Pseudomonadati</taxon>
        <taxon>Pseudomonadota</taxon>
        <taxon>Betaproteobacteria</taxon>
        <taxon>Burkholderiales</taxon>
        <taxon>Comamonadaceae</taxon>
        <taxon>Ramlibacter</taxon>
    </lineage>
</organism>
<dbReference type="PANTHER" id="PTHR34183:SF8">
    <property type="entry name" value="ENDOLYTIC PEPTIDOGLYCAN TRANSGLYCOSYLASE RLPA-RELATED"/>
    <property type="match status" value="1"/>
</dbReference>
<accession>A0A934PXD0</accession>
<dbReference type="PANTHER" id="PTHR34183">
    <property type="entry name" value="ENDOLYTIC PEPTIDOGLYCAN TRANSGLYCOSYLASE RLPA"/>
    <property type="match status" value="1"/>
</dbReference>
<dbReference type="RefSeq" id="WP_200787187.1">
    <property type="nucleotide sequence ID" value="NZ_JAEDAO010000001.1"/>
</dbReference>
<dbReference type="SUPFAM" id="SSF50685">
    <property type="entry name" value="Barwin-like endoglucanases"/>
    <property type="match status" value="1"/>
</dbReference>
<feature type="compositionally biased region" description="Basic residues" evidence="5">
    <location>
        <begin position="38"/>
        <end position="51"/>
    </location>
</feature>
<evidence type="ECO:0000256" key="4">
    <source>
        <dbReference type="RuleBase" id="RU003495"/>
    </source>
</evidence>
<dbReference type="Pfam" id="PF03330">
    <property type="entry name" value="DPBB_1"/>
    <property type="match status" value="1"/>
</dbReference>
<evidence type="ECO:0000313" key="7">
    <source>
        <dbReference type="EMBL" id="MBK0392240.1"/>
    </source>
</evidence>
<comment type="caution">
    <text evidence="7">The sequence shown here is derived from an EMBL/GenBank/DDBJ whole genome shotgun (WGS) entry which is preliminary data.</text>
</comment>
<evidence type="ECO:0000256" key="1">
    <source>
        <dbReference type="ARBA" id="ARBA00023239"/>
    </source>
</evidence>
<dbReference type="InterPro" id="IPR009009">
    <property type="entry name" value="RlpA-like_DPBB"/>
</dbReference>
<dbReference type="EMBL" id="JAEDAO010000001">
    <property type="protein sequence ID" value="MBK0392240.1"/>
    <property type="molecule type" value="Genomic_DNA"/>
</dbReference>
<dbReference type="CDD" id="cd22268">
    <property type="entry name" value="DPBB_RlpA-like"/>
    <property type="match status" value="1"/>
</dbReference>
<evidence type="ECO:0000256" key="2">
    <source>
        <dbReference type="ARBA" id="ARBA00023316"/>
    </source>
</evidence>